<dbReference type="EMBL" id="CAKLPZ010000005">
    <property type="protein sequence ID" value="CAH1002480.1"/>
    <property type="molecule type" value="Genomic_DNA"/>
</dbReference>
<keyword evidence="3" id="KW-1185">Reference proteome</keyword>
<sequence length="147" mass="17039">MLRLSSNITLFLKLFLPVFWTTVLTGITLVIWLSPEHYFGGVSLTSLRYGMTFVLLTWLGLSFFVLWPLKRVETDGEYVYVSNYFRTARYHLIDDVRGIIDGRLLFFRVCTLELKGAGAFGKRVRFIASRKQFNTFRAEFAGAVEFQ</sequence>
<keyword evidence="1" id="KW-0812">Transmembrane</keyword>
<dbReference type="Proteomes" id="UP000837803">
    <property type="component" value="Unassembled WGS sequence"/>
</dbReference>
<proteinExistence type="predicted"/>
<gene>
    <name evidence="2" type="ORF">LEM8419_03359</name>
</gene>
<reference evidence="2" key="1">
    <citation type="submission" date="2021-12" db="EMBL/GenBank/DDBJ databases">
        <authorList>
            <person name="Rodrigo-Torres L."/>
            <person name="Arahal R. D."/>
            <person name="Lucena T."/>
        </authorList>
    </citation>
    <scope>NUCLEOTIDE SEQUENCE</scope>
    <source>
        <strain evidence="2">CECT 8419</strain>
    </source>
</reference>
<organism evidence="2 3">
    <name type="scientific">Neolewinella maritima</name>
    <dbReference type="NCBI Taxonomy" id="1383882"/>
    <lineage>
        <taxon>Bacteria</taxon>
        <taxon>Pseudomonadati</taxon>
        <taxon>Bacteroidota</taxon>
        <taxon>Saprospiria</taxon>
        <taxon>Saprospirales</taxon>
        <taxon>Lewinellaceae</taxon>
        <taxon>Neolewinella</taxon>
    </lineage>
</organism>
<evidence type="ECO:0008006" key="4">
    <source>
        <dbReference type="Google" id="ProtNLM"/>
    </source>
</evidence>
<keyword evidence="1" id="KW-0472">Membrane</keyword>
<accession>A0ABM9B688</accession>
<evidence type="ECO:0000256" key="1">
    <source>
        <dbReference type="SAM" id="Phobius"/>
    </source>
</evidence>
<keyword evidence="1" id="KW-1133">Transmembrane helix</keyword>
<name>A0ABM9B688_9BACT</name>
<evidence type="ECO:0000313" key="2">
    <source>
        <dbReference type="EMBL" id="CAH1002480.1"/>
    </source>
</evidence>
<comment type="caution">
    <text evidence="2">The sequence shown here is derived from an EMBL/GenBank/DDBJ whole genome shotgun (WGS) entry which is preliminary data.</text>
</comment>
<feature type="transmembrane region" description="Helical" evidence="1">
    <location>
        <begin position="46"/>
        <end position="67"/>
    </location>
</feature>
<dbReference type="RefSeq" id="WP_238752314.1">
    <property type="nucleotide sequence ID" value="NZ_CAKLPZ010000005.1"/>
</dbReference>
<protein>
    <recommendedName>
        <fullName evidence="4">PH domain-containing protein</fullName>
    </recommendedName>
</protein>
<feature type="transmembrane region" description="Helical" evidence="1">
    <location>
        <begin position="12"/>
        <end position="34"/>
    </location>
</feature>
<evidence type="ECO:0000313" key="3">
    <source>
        <dbReference type="Proteomes" id="UP000837803"/>
    </source>
</evidence>